<accession>A0A4S2ELI8</accession>
<dbReference type="EMBL" id="SRYM01000052">
    <property type="protein sequence ID" value="TGY55154.1"/>
    <property type="molecule type" value="Genomic_DNA"/>
</dbReference>
<protein>
    <submittedName>
        <fullName evidence="2">Uncharacterized protein</fullName>
    </submittedName>
</protein>
<evidence type="ECO:0000313" key="3">
    <source>
        <dbReference type="Proteomes" id="UP000310032"/>
    </source>
</evidence>
<feature type="transmembrane region" description="Helical" evidence="1">
    <location>
        <begin position="41"/>
        <end position="62"/>
    </location>
</feature>
<name>A0A4S2ELI8_PARDI</name>
<organism evidence="2 3">
    <name type="scientific">Parabacteroides distasonis</name>
    <dbReference type="NCBI Taxonomy" id="823"/>
    <lineage>
        <taxon>Bacteria</taxon>
        <taxon>Pseudomonadati</taxon>
        <taxon>Bacteroidota</taxon>
        <taxon>Bacteroidia</taxon>
        <taxon>Bacteroidales</taxon>
        <taxon>Tannerellaceae</taxon>
        <taxon>Parabacteroides</taxon>
    </lineage>
</organism>
<keyword evidence="1" id="KW-0472">Membrane</keyword>
<gene>
    <name evidence="2" type="ORF">E5342_15060</name>
</gene>
<dbReference type="Proteomes" id="UP000310032">
    <property type="component" value="Unassembled WGS sequence"/>
</dbReference>
<comment type="caution">
    <text evidence="2">The sequence shown here is derived from an EMBL/GenBank/DDBJ whole genome shotgun (WGS) entry which is preliminary data.</text>
</comment>
<sequence length="146" mass="16465">MNLIFASIAIFLLYIGSMVFMFGVPWSISNTYYLLEEKRKGLGWLFTAFCYGVGGFLLPGWLNVTPEGYQFTCFLSAAGLAFVGTAAQFKERLTNTVHYTAAIICCLFSQIWCFAAGFWWLSLLSFAFFYVLPDLARKRTGCFGLK</sequence>
<keyword evidence="1" id="KW-1133">Transmembrane helix</keyword>
<keyword evidence="1" id="KW-0812">Transmembrane</keyword>
<feature type="transmembrane region" description="Helical" evidence="1">
    <location>
        <begin position="68"/>
        <end position="87"/>
    </location>
</feature>
<feature type="transmembrane region" description="Helical" evidence="1">
    <location>
        <begin position="6"/>
        <end position="29"/>
    </location>
</feature>
<feature type="transmembrane region" description="Helical" evidence="1">
    <location>
        <begin position="99"/>
        <end position="132"/>
    </location>
</feature>
<dbReference type="AlphaFoldDB" id="A0A4S2ELI8"/>
<proteinExistence type="predicted"/>
<evidence type="ECO:0000256" key="1">
    <source>
        <dbReference type="SAM" id="Phobius"/>
    </source>
</evidence>
<reference evidence="2 3" key="1">
    <citation type="submission" date="2019-04" db="EMBL/GenBank/DDBJ databases">
        <title>Microbes associate with the intestines of laboratory mice.</title>
        <authorList>
            <person name="Navarre W."/>
            <person name="Wong E."/>
            <person name="Huang K."/>
            <person name="Tropini C."/>
            <person name="Ng K."/>
            <person name="Yu B."/>
        </authorList>
    </citation>
    <scope>NUCLEOTIDE SEQUENCE [LARGE SCALE GENOMIC DNA]</scope>
    <source>
        <strain evidence="2 3">NM39_I3</strain>
    </source>
</reference>
<evidence type="ECO:0000313" key="2">
    <source>
        <dbReference type="EMBL" id="TGY55154.1"/>
    </source>
</evidence>
<dbReference type="RefSeq" id="WP_121772181.1">
    <property type="nucleotide sequence ID" value="NZ_SRYM01000052.1"/>
</dbReference>